<dbReference type="NCBIfam" id="TIGR01128">
    <property type="entry name" value="holA"/>
    <property type="match status" value="1"/>
</dbReference>
<comment type="similarity">
    <text evidence="7">Belongs to the DNA polymerase HolA subunit family.</text>
</comment>
<feature type="domain" description="DNA polymerase III delta subunit-like C-terminal" evidence="11">
    <location>
        <begin position="213"/>
        <end position="318"/>
    </location>
</feature>
<evidence type="ECO:0000256" key="7">
    <source>
        <dbReference type="ARBA" id="ARBA00034754"/>
    </source>
</evidence>
<dbReference type="PANTHER" id="PTHR34388:SF1">
    <property type="entry name" value="DNA POLYMERASE III SUBUNIT DELTA"/>
    <property type="match status" value="1"/>
</dbReference>
<dbReference type="AlphaFoldDB" id="A0A1H4CPJ2"/>
<evidence type="ECO:0000256" key="3">
    <source>
        <dbReference type="ARBA" id="ARBA00022679"/>
    </source>
</evidence>
<keyword evidence="13" id="KW-1185">Reference proteome</keyword>
<dbReference type="GO" id="GO:0006261">
    <property type="term" value="P:DNA-templated DNA replication"/>
    <property type="evidence" value="ECO:0007669"/>
    <property type="project" value="TreeGrafter"/>
</dbReference>
<sequence length="346" mass="39861">MNKLYASQLSQHLQQQLVGCYLVFGEEPLQKQDGLDQIRTKARQQGFDERQQFRLEAQFDWEPVFSAMQSLSLFSNRQIIELDLQNQKLTAATGKELKQLFELLHPDVLLILHGERSPAEISKLSWVKNLPKDTVLLSIYPLDDQQFQKWLQQQLRQSGIQLSPDASQLFLHHCSGNLLAARQNIDKLLLTFGPCSLDEPALADFLADQSSFSVFQLSDALLAGQQQQAFHRLQRLLGQDEEPTLLCWQLHREVQNLLQLQQGSMVERAGLFKQLGIWPKRQPLYQQALQRLPLNWLHYILQELASFDRQFKGGQLTQLPLALTHLCSLFLAPVPKAFSLQRHEQH</sequence>
<evidence type="ECO:0000256" key="1">
    <source>
        <dbReference type="ARBA" id="ARBA00012417"/>
    </source>
</evidence>
<evidence type="ECO:0000256" key="5">
    <source>
        <dbReference type="ARBA" id="ARBA00022705"/>
    </source>
</evidence>
<feature type="domain" description="DNA polymerase III delta N-terminal" evidence="10">
    <location>
        <begin position="21"/>
        <end position="138"/>
    </location>
</feature>
<organism evidence="12 13">
    <name type="scientific">Alkalimonas amylolytica</name>
    <dbReference type="NCBI Taxonomy" id="152573"/>
    <lineage>
        <taxon>Bacteria</taxon>
        <taxon>Pseudomonadati</taxon>
        <taxon>Pseudomonadota</taxon>
        <taxon>Gammaproteobacteria</taxon>
        <taxon>Alkalimonas</taxon>
    </lineage>
</organism>
<dbReference type="Gene3D" id="1.20.272.10">
    <property type="match status" value="1"/>
</dbReference>
<dbReference type="OrthoDB" id="9770982at2"/>
<dbReference type="Pfam" id="PF21694">
    <property type="entry name" value="DNA_pol3_delta_C"/>
    <property type="match status" value="1"/>
</dbReference>
<evidence type="ECO:0000256" key="2">
    <source>
        <dbReference type="ARBA" id="ARBA00017703"/>
    </source>
</evidence>
<evidence type="ECO:0000256" key="9">
    <source>
        <dbReference type="NCBIfam" id="TIGR01128"/>
    </source>
</evidence>
<gene>
    <name evidence="12" type="ORF">SAMN04488051_104267</name>
</gene>
<reference evidence="12 13" key="1">
    <citation type="submission" date="2016-10" db="EMBL/GenBank/DDBJ databases">
        <authorList>
            <person name="de Groot N.N."/>
        </authorList>
    </citation>
    <scope>NUCLEOTIDE SEQUENCE [LARGE SCALE GENOMIC DNA]</scope>
    <source>
        <strain evidence="12 13">CGMCC 1.3430</strain>
    </source>
</reference>
<dbReference type="InterPro" id="IPR048466">
    <property type="entry name" value="DNA_pol3_delta-like_C"/>
</dbReference>
<evidence type="ECO:0000256" key="4">
    <source>
        <dbReference type="ARBA" id="ARBA00022695"/>
    </source>
</evidence>
<dbReference type="GO" id="GO:0003887">
    <property type="term" value="F:DNA-directed DNA polymerase activity"/>
    <property type="evidence" value="ECO:0007669"/>
    <property type="project" value="UniProtKB-UniRule"/>
</dbReference>
<evidence type="ECO:0000313" key="13">
    <source>
        <dbReference type="Proteomes" id="UP000198773"/>
    </source>
</evidence>
<dbReference type="InterPro" id="IPR027417">
    <property type="entry name" value="P-loop_NTPase"/>
</dbReference>
<dbReference type="InterPro" id="IPR008921">
    <property type="entry name" value="DNA_pol3_clamp-load_cplx_C"/>
</dbReference>
<dbReference type="CDD" id="cd18138">
    <property type="entry name" value="HLD_clamp_pol_III_delta"/>
    <property type="match status" value="1"/>
</dbReference>
<dbReference type="GO" id="GO:0009360">
    <property type="term" value="C:DNA polymerase III complex"/>
    <property type="evidence" value="ECO:0007669"/>
    <property type="project" value="UniProtKB-UniRule"/>
</dbReference>
<protein>
    <recommendedName>
        <fullName evidence="2 9">DNA polymerase III subunit delta</fullName>
        <ecNumber evidence="1 9">2.7.7.7</ecNumber>
    </recommendedName>
</protein>
<dbReference type="GO" id="GO:0003677">
    <property type="term" value="F:DNA binding"/>
    <property type="evidence" value="ECO:0007669"/>
    <property type="project" value="InterPro"/>
</dbReference>
<dbReference type="Pfam" id="PF06144">
    <property type="entry name" value="DNA_pol3_delta"/>
    <property type="match status" value="1"/>
</dbReference>
<accession>A0A1H4CPJ2</accession>
<evidence type="ECO:0000259" key="11">
    <source>
        <dbReference type="Pfam" id="PF21694"/>
    </source>
</evidence>
<dbReference type="EC" id="2.7.7.7" evidence="1 9"/>
<name>A0A1H4CPJ2_ALKAM</name>
<proteinExistence type="inferred from homology"/>
<evidence type="ECO:0000313" key="12">
    <source>
        <dbReference type="EMBL" id="SEA62325.1"/>
    </source>
</evidence>
<dbReference type="Proteomes" id="UP000198773">
    <property type="component" value="Unassembled WGS sequence"/>
</dbReference>
<evidence type="ECO:0000256" key="6">
    <source>
        <dbReference type="ARBA" id="ARBA00022932"/>
    </source>
</evidence>
<evidence type="ECO:0000256" key="8">
    <source>
        <dbReference type="ARBA" id="ARBA00049244"/>
    </source>
</evidence>
<dbReference type="InterPro" id="IPR005790">
    <property type="entry name" value="DNA_polIII_delta"/>
</dbReference>
<comment type="catalytic activity">
    <reaction evidence="8">
        <text>DNA(n) + a 2'-deoxyribonucleoside 5'-triphosphate = DNA(n+1) + diphosphate</text>
        <dbReference type="Rhea" id="RHEA:22508"/>
        <dbReference type="Rhea" id="RHEA-COMP:17339"/>
        <dbReference type="Rhea" id="RHEA-COMP:17340"/>
        <dbReference type="ChEBI" id="CHEBI:33019"/>
        <dbReference type="ChEBI" id="CHEBI:61560"/>
        <dbReference type="ChEBI" id="CHEBI:173112"/>
        <dbReference type="EC" id="2.7.7.7"/>
    </reaction>
</comment>
<dbReference type="PANTHER" id="PTHR34388">
    <property type="entry name" value="DNA POLYMERASE III SUBUNIT DELTA"/>
    <property type="match status" value="1"/>
</dbReference>
<keyword evidence="3" id="KW-0808">Transferase</keyword>
<keyword evidence="5" id="KW-0235">DNA replication</keyword>
<dbReference type="STRING" id="152573.SAMN04488051_104267"/>
<keyword evidence="6" id="KW-0239">DNA-directed DNA polymerase</keyword>
<dbReference type="Gene3D" id="1.10.8.60">
    <property type="match status" value="1"/>
</dbReference>
<dbReference type="EMBL" id="FNRM01000004">
    <property type="protein sequence ID" value="SEA62325.1"/>
    <property type="molecule type" value="Genomic_DNA"/>
</dbReference>
<dbReference type="Gene3D" id="3.40.50.300">
    <property type="entry name" value="P-loop containing nucleotide triphosphate hydrolases"/>
    <property type="match status" value="1"/>
</dbReference>
<evidence type="ECO:0000259" key="10">
    <source>
        <dbReference type="Pfam" id="PF06144"/>
    </source>
</evidence>
<dbReference type="RefSeq" id="WP_091342491.1">
    <property type="nucleotide sequence ID" value="NZ_FNRM01000004.1"/>
</dbReference>
<dbReference type="InterPro" id="IPR010372">
    <property type="entry name" value="DNA_pol3_delta_N"/>
</dbReference>
<dbReference type="SUPFAM" id="SSF48019">
    <property type="entry name" value="post-AAA+ oligomerization domain-like"/>
    <property type="match status" value="1"/>
</dbReference>
<dbReference type="SUPFAM" id="SSF52540">
    <property type="entry name" value="P-loop containing nucleoside triphosphate hydrolases"/>
    <property type="match status" value="1"/>
</dbReference>
<keyword evidence="4" id="KW-0548">Nucleotidyltransferase</keyword>